<dbReference type="EMBL" id="FQXQ01000002">
    <property type="protein sequence ID" value="SHH59626.1"/>
    <property type="molecule type" value="Genomic_DNA"/>
</dbReference>
<dbReference type="Gene3D" id="3.90.550.10">
    <property type="entry name" value="Spore Coat Polysaccharide Biosynthesis Protein SpsA, Chain A"/>
    <property type="match status" value="1"/>
</dbReference>
<keyword evidence="3" id="KW-1185">Reference proteome</keyword>
<organism evidence="2 3">
    <name type="scientific">Wenyingzhuangia marina</name>
    <dbReference type="NCBI Taxonomy" id="1195760"/>
    <lineage>
        <taxon>Bacteria</taxon>
        <taxon>Pseudomonadati</taxon>
        <taxon>Bacteroidota</taxon>
        <taxon>Flavobacteriia</taxon>
        <taxon>Flavobacteriales</taxon>
        <taxon>Flavobacteriaceae</taxon>
        <taxon>Wenyingzhuangia</taxon>
    </lineage>
</organism>
<dbReference type="CDD" id="cd00761">
    <property type="entry name" value="Glyco_tranf_GTA_type"/>
    <property type="match status" value="1"/>
</dbReference>
<dbReference type="InterPro" id="IPR001173">
    <property type="entry name" value="Glyco_trans_2-like"/>
</dbReference>
<dbReference type="Proteomes" id="UP000184109">
    <property type="component" value="Unassembled WGS sequence"/>
</dbReference>
<accession>A0A1M5U9V3</accession>
<name>A0A1M5U9V3_9FLAO</name>
<sequence length="511" mass="59218">MHLKKYITSKNEVLLYSGEPNIEMLEHLACGAGDVWHSSLEQGFTNCFQDLVYQTAVYWWFLNDIKDQDKCVCWRINVNAFVVRETVWNQINGLDMQYESSTMSGLDFGYNLLRNQAGIPLHVKGLYSPEENNIQISTEDRYTFFFKNFKRQHPFYMMLRKGIFKFPSEYKAYQKAKHSAVKYVEKIIQPKDLNPISGKPTVSLVIPTMRRQAYSQILLEDHKNQSYLIKEAVIVDATPEEERDEKYYRNEDFPFDVVVKWQTSKGSCRARNEAIDLCTGDYIIFADDDVRVLPDFVENHIRLLQTYDAAACNGLDSMAENVHQDLSDLKKRLAKIENQRWKVGVSSIFSNANSCVRRDVVQELVGNDVNFDGGYGEDADFGLSILKAGHVLLHNPFSPNLHLKPPMGGYRWWGSEAKKKGKQRKIQPWELDNPVKKIVPKPSPTITYGILKHFTPSQVKEWRVKYFFLFLFKGGVKKIPIRLIQLPYKQLQFSKSLQYAKALINLGVRYK</sequence>
<feature type="domain" description="Glycosyltransferase 2-like" evidence="1">
    <location>
        <begin position="203"/>
        <end position="364"/>
    </location>
</feature>
<evidence type="ECO:0000259" key="1">
    <source>
        <dbReference type="Pfam" id="PF00535"/>
    </source>
</evidence>
<dbReference type="PANTHER" id="PTHR43685:SF2">
    <property type="entry name" value="GLYCOSYLTRANSFERASE 2-LIKE DOMAIN-CONTAINING PROTEIN"/>
    <property type="match status" value="1"/>
</dbReference>
<dbReference type="OrthoDB" id="1326385at2"/>
<dbReference type="InterPro" id="IPR029044">
    <property type="entry name" value="Nucleotide-diphossugar_trans"/>
</dbReference>
<dbReference type="GO" id="GO:0016740">
    <property type="term" value="F:transferase activity"/>
    <property type="evidence" value="ECO:0007669"/>
    <property type="project" value="UniProtKB-KW"/>
</dbReference>
<gene>
    <name evidence="2" type="ORF">SAMN05444281_1115</name>
</gene>
<dbReference type="Pfam" id="PF00535">
    <property type="entry name" value="Glycos_transf_2"/>
    <property type="match status" value="1"/>
</dbReference>
<reference evidence="3" key="1">
    <citation type="submission" date="2016-11" db="EMBL/GenBank/DDBJ databases">
        <authorList>
            <person name="Varghese N."/>
            <person name="Submissions S."/>
        </authorList>
    </citation>
    <scope>NUCLEOTIDE SEQUENCE [LARGE SCALE GENOMIC DNA]</scope>
    <source>
        <strain evidence="3">DSM 100572</strain>
    </source>
</reference>
<proteinExistence type="predicted"/>
<dbReference type="InterPro" id="IPR050834">
    <property type="entry name" value="Glycosyltransf_2"/>
</dbReference>
<dbReference type="SUPFAM" id="SSF53448">
    <property type="entry name" value="Nucleotide-diphospho-sugar transferases"/>
    <property type="match status" value="1"/>
</dbReference>
<protein>
    <submittedName>
        <fullName evidence="2">Glycosyl transferase family 2</fullName>
    </submittedName>
</protein>
<evidence type="ECO:0000313" key="3">
    <source>
        <dbReference type="Proteomes" id="UP000184109"/>
    </source>
</evidence>
<dbReference type="PANTHER" id="PTHR43685">
    <property type="entry name" value="GLYCOSYLTRANSFERASE"/>
    <property type="match status" value="1"/>
</dbReference>
<keyword evidence="2" id="KW-0808">Transferase</keyword>
<dbReference type="STRING" id="1195760.SAMN05444281_1115"/>
<evidence type="ECO:0000313" key="2">
    <source>
        <dbReference type="EMBL" id="SHH59626.1"/>
    </source>
</evidence>
<dbReference type="RefSeq" id="WP_073119142.1">
    <property type="nucleotide sequence ID" value="NZ_BMEN01000002.1"/>
</dbReference>
<dbReference type="AlphaFoldDB" id="A0A1M5U9V3"/>